<reference evidence="2" key="1">
    <citation type="journal article" date="2015" name="Nature">
        <title>Complex archaea that bridge the gap between prokaryotes and eukaryotes.</title>
        <authorList>
            <person name="Spang A."/>
            <person name="Saw J.H."/>
            <person name="Jorgensen S.L."/>
            <person name="Zaremba-Niedzwiedzka K."/>
            <person name="Martijn J."/>
            <person name="Lind A.E."/>
            <person name="van Eijk R."/>
            <person name="Schleper C."/>
            <person name="Guy L."/>
            <person name="Ettema T.J."/>
        </authorList>
    </citation>
    <scope>NUCLEOTIDE SEQUENCE</scope>
</reference>
<evidence type="ECO:0000313" key="2">
    <source>
        <dbReference type="EMBL" id="KKM99096.1"/>
    </source>
</evidence>
<evidence type="ECO:0000256" key="1">
    <source>
        <dbReference type="SAM" id="Phobius"/>
    </source>
</evidence>
<organism evidence="2">
    <name type="scientific">marine sediment metagenome</name>
    <dbReference type="NCBI Taxonomy" id="412755"/>
    <lineage>
        <taxon>unclassified sequences</taxon>
        <taxon>metagenomes</taxon>
        <taxon>ecological metagenomes</taxon>
    </lineage>
</organism>
<gene>
    <name evidence="2" type="ORF">LCGC14_1151270</name>
</gene>
<protein>
    <submittedName>
        <fullName evidence="2">Uncharacterized protein</fullName>
    </submittedName>
</protein>
<keyword evidence="1" id="KW-1133">Transmembrane helix</keyword>
<feature type="transmembrane region" description="Helical" evidence="1">
    <location>
        <begin position="44"/>
        <end position="63"/>
    </location>
</feature>
<keyword evidence="1" id="KW-0812">Transmembrane</keyword>
<proteinExistence type="predicted"/>
<name>A0A0F9MIL4_9ZZZZ</name>
<sequence length="64" mass="7006">MKEDGDGGNPGHITIALCNAQREVLRTEIKGLKDDVKSIESRTWQILAGIGVTILLNLLFIAMK</sequence>
<dbReference type="EMBL" id="LAZR01005536">
    <property type="protein sequence ID" value="KKM99096.1"/>
    <property type="molecule type" value="Genomic_DNA"/>
</dbReference>
<accession>A0A0F9MIL4</accession>
<comment type="caution">
    <text evidence="2">The sequence shown here is derived from an EMBL/GenBank/DDBJ whole genome shotgun (WGS) entry which is preliminary data.</text>
</comment>
<keyword evidence="1" id="KW-0472">Membrane</keyword>
<dbReference type="AlphaFoldDB" id="A0A0F9MIL4"/>